<sequence length="236" mass="25589">MLFAFVSSSGEKVFYVTLNDQNVAVTPFFTLTMTDLLFEWQTPPPAAWHYEIPFGFLALLSVSITASLFALIDTCIAIATFDFLHTLPTIAAFCLSLGYYASVIHFFNLRKRGKSSVKIPAPASLRGVINAAVTTILWAVATVFNVERAVRTLGPERDNCVGKVYTGSGYVSCETYYPRGSAQFVTKLSAGFTGVALVTFSAILVSSEIHRRRLGALVQSQGDAAITKSESKSNTA</sequence>
<feature type="transmembrane region" description="Helical" evidence="1">
    <location>
        <begin position="56"/>
        <end position="81"/>
    </location>
</feature>
<evidence type="ECO:0000256" key="1">
    <source>
        <dbReference type="SAM" id="Phobius"/>
    </source>
</evidence>
<feature type="transmembrane region" description="Helical" evidence="1">
    <location>
        <begin position="184"/>
        <end position="205"/>
    </location>
</feature>
<proteinExistence type="predicted"/>
<dbReference type="AlphaFoldDB" id="A0A9P5YY15"/>
<keyword evidence="1" id="KW-0472">Membrane</keyword>
<gene>
    <name evidence="2" type="ORF">BDN70DRAFT_881519</name>
</gene>
<keyword evidence="1" id="KW-0812">Transmembrane</keyword>
<comment type="caution">
    <text evidence="2">The sequence shown here is derived from an EMBL/GenBank/DDBJ whole genome shotgun (WGS) entry which is preliminary data.</text>
</comment>
<organism evidence="2 3">
    <name type="scientific">Pholiota conissans</name>
    <dbReference type="NCBI Taxonomy" id="109636"/>
    <lineage>
        <taxon>Eukaryota</taxon>
        <taxon>Fungi</taxon>
        <taxon>Dikarya</taxon>
        <taxon>Basidiomycota</taxon>
        <taxon>Agaricomycotina</taxon>
        <taxon>Agaricomycetes</taxon>
        <taxon>Agaricomycetidae</taxon>
        <taxon>Agaricales</taxon>
        <taxon>Agaricineae</taxon>
        <taxon>Strophariaceae</taxon>
        <taxon>Pholiota</taxon>
    </lineage>
</organism>
<feature type="transmembrane region" description="Helical" evidence="1">
    <location>
        <begin position="128"/>
        <end position="146"/>
    </location>
</feature>
<keyword evidence="1" id="KW-1133">Transmembrane helix</keyword>
<keyword evidence="3" id="KW-1185">Reference proteome</keyword>
<name>A0A9P5YY15_9AGAR</name>
<feature type="transmembrane region" description="Helical" evidence="1">
    <location>
        <begin position="87"/>
        <end position="107"/>
    </location>
</feature>
<evidence type="ECO:0008006" key="4">
    <source>
        <dbReference type="Google" id="ProtNLM"/>
    </source>
</evidence>
<protein>
    <recommendedName>
        <fullName evidence="4">MARVEL domain-containing protein</fullName>
    </recommendedName>
</protein>
<dbReference type="EMBL" id="MU155270">
    <property type="protein sequence ID" value="KAF9477163.1"/>
    <property type="molecule type" value="Genomic_DNA"/>
</dbReference>
<evidence type="ECO:0000313" key="2">
    <source>
        <dbReference type="EMBL" id="KAF9477163.1"/>
    </source>
</evidence>
<evidence type="ECO:0000313" key="3">
    <source>
        <dbReference type="Proteomes" id="UP000807469"/>
    </source>
</evidence>
<accession>A0A9P5YY15</accession>
<reference evidence="2" key="1">
    <citation type="submission" date="2020-11" db="EMBL/GenBank/DDBJ databases">
        <authorList>
            <consortium name="DOE Joint Genome Institute"/>
            <person name="Ahrendt S."/>
            <person name="Riley R."/>
            <person name="Andreopoulos W."/>
            <person name="Labutti K."/>
            <person name="Pangilinan J."/>
            <person name="Ruiz-Duenas F.J."/>
            <person name="Barrasa J.M."/>
            <person name="Sanchez-Garcia M."/>
            <person name="Camarero S."/>
            <person name="Miyauchi S."/>
            <person name="Serrano A."/>
            <person name="Linde D."/>
            <person name="Babiker R."/>
            <person name="Drula E."/>
            <person name="Ayuso-Fernandez I."/>
            <person name="Pacheco R."/>
            <person name="Padilla G."/>
            <person name="Ferreira P."/>
            <person name="Barriuso J."/>
            <person name="Kellner H."/>
            <person name="Castanera R."/>
            <person name="Alfaro M."/>
            <person name="Ramirez L."/>
            <person name="Pisabarro A.G."/>
            <person name="Kuo A."/>
            <person name="Tritt A."/>
            <person name="Lipzen A."/>
            <person name="He G."/>
            <person name="Yan M."/>
            <person name="Ng V."/>
            <person name="Cullen D."/>
            <person name="Martin F."/>
            <person name="Rosso M.-N."/>
            <person name="Henrissat B."/>
            <person name="Hibbett D."/>
            <person name="Martinez A.T."/>
            <person name="Grigoriev I.V."/>
        </authorList>
    </citation>
    <scope>NUCLEOTIDE SEQUENCE</scope>
    <source>
        <strain evidence="2">CIRM-BRFM 674</strain>
    </source>
</reference>
<dbReference type="Proteomes" id="UP000807469">
    <property type="component" value="Unassembled WGS sequence"/>
</dbReference>